<evidence type="ECO:0000256" key="3">
    <source>
        <dbReference type="ARBA" id="ARBA00022723"/>
    </source>
</evidence>
<dbReference type="SUPFAM" id="SSF102712">
    <property type="entry name" value="JAB1/MPN domain"/>
    <property type="match status" value="1"/>
</dbReference>
<keyword evidence="6" id="KW-0482">Metalloprotease</keyword>
<keyword evidence="2" id="KW-0645">Protease</keyword>
<dbReference type="Proteomes" id="UP000195514">
    <property type="component" value="Chromosome I"/>
</dbReference>
<dbReference type="OrthoDB" id="9804482at2"/>
<dbReference type="InterPro" id="IPR037518">
    <property type="entry name" value="MPN"/>
</dbReference>
<dbReference type="PANTHER" id="PTHR30471">
    <property type="entry name" value="DNA REPAIR PROTEIN RADC"/>
    <property type="match status" value="1"/>
</dbReference>
<keyword evidence="3" id="KW-0479">Metal-binding</keyword>
<name>A0A1Y6K4B1_9CHLR</name>
<dbReference type="InterPro" id="IPR046778">
    <property type="entry name" value="UPF0758_N"/>
</dbReference>
<evidence type="ECO:0000256" key="5">
    <source>
        <dbReference type="ARBA" id="ARBA00022833"/>
    </source>
</evidence>
<dbReference type="InterPro" id="IPR010994">
    <property type="entry name" value="RuvA_2-like"/>
</dbReference>
<gene>
    <name evidence="9" type="ORF">CFX1CAM_1497</name>
</gene>
<organism evidence="9 10">
    <name type="scientific">Candidatus Brevifilum fermentans</name>
    <dbReference type="NCBI Taxonomy" id="1986204"/>
    <lineage>
        <taxon>Bacteria</taxon>
        <taxon>Bacillati</taxon>
        <taxon>Chloroflexota</taxon>
        <taxon>Anaerolineae</taxon>
        <taxon>Anaerolineales</taxon>
        <taxon>Anaerolineaceae</taxon>
        <taxon>Candidatus Brevifilum</taxon>
    </lineage>
</organism>
<evidence type="ECO:0000313" key="10">
    <source>
        <dbReference type="Proteomes" id="UP000195514"/>
    </source>
</evidence>
<dbReference type="GO" id="GO:0046872">
    <property type="term" value="F:metal ion binding"/>
    <property type="evidence" value="ECO:0007669"/>
    <property type="project" value="UniProtKB-KW"/>
</dbReference>
<dbReference type="Gene3D" id="3.40.140.10">
    <property type="entry name" value="Cytidine Deaminase, domain 2"/>
    <property type="match status" value="1"/>
</dbReference>
<feature type="domain" description="MPN" evidence="8">
    <location>
        <begin position="109"/>
        <end position="234"/>
    </location>
</feature>
<dbReference type="PROSITE" id="PS01302">
    <property type="entry name" value="UPF0758"/>
    <property type="match status" value="1"/>
</dbReference>
<dbReference type="RefSeq" id="WP_087862396.1">
    <property type="nucleotide sequence ID" value="NZ_LT859958.1"/>
</dbReference>
<keyword evidence="10" id="KW-1185">Reference proteome</keyword>
<dbReference type="NCBIfam" id="NF000642">
    <property type="entry name" value="PRK00024.1"/>
    <property type="match status" value="1"/>
</dbReference>
<dbReference type="Gene3D" id="1.10.150.20">
    <property type="entry name" value="5' to 3' exonuclease, C-terminal subdomain"/>
    <property type="match status" value="1"/>
</dbReference>
<protein>
    <recommendedName>
        <fullName evidence="8">MPN domain-containing protein</fullName>
    </recommendedName>
</protein>
<dbReference type="GO" id="GO:0006508">
    <property type="term" value="P:proteolysis"/>
    <property type="evidence" value="ECO:0007669"/>
    <property type="project" value="UniProtKB-KW"/>
</dbReference>
<dbReference type="CDD" id="cd08071">
    <property type="entry name" value="MPN_DUF2466"/>
    <property type="match status" value="1"/>
</dbReference>
<evidence type="ECO:0000256" key="1">
    <source>
        <dbReference type="ARBA" id="ARBA00010243"/>
    </source>
</evidence>
<evidence type="ECO:0000259" key="8">
    <source>
        <dbReference type="PROSITE" id="PS50249"/>
    </source>
</evidence>
<accession>A0A1Y6K4B1</accession>
<dbReference type="InterPro" id="IPR020891">
    <property type="entry name" value="UPF0758_CS"/>
</dbReference>
<sequence length="235" mass="26282">MADNKVGYRIKDIEQSQRPRERLEKQGASVLNDAELLAILLRVGTHGMSAVQMGQRMLYHFEGLEGLQRATFSELCQIDGVGPAKAAQIKAAIELGIRIAKKQPEERGLITSPQDVADRVQYKMAHFEQEELWILLLDTRNHHIRTEQLYRGSLNASTIRPAEIFKSGIRHNAASLIIVHNHPSGDPSPSPEDIHLTRMLIEAGNMLELPILDHVVVGTKGFVSIKSLHPELWPS</sequence>
<dbReference type="PROSITE" id="PS50249">
    <property type="entry name" value="MPN"/>
    <property type="match status" value="1"/>
</dbReference>
<evidence type="ECO:0000256" key="4">
    <source>
        <dbReference type="ARBA" id="ARBA00022801"/>
    </source>
</evidence>
<dbReference type="PANTHER" id="PTHR30471:SF3">
    <property type="entry name" value="UPF0758 PROTEIN YEES-RELATED"/>
    <property type="match status" value="1"/>
</dbReference>
<evidence type="ECO:0000256" key="7">
    <source>
        <dbReference type="RuleBase" id="RU003797"/>
    </source>
</evidence>
<evidence type="ECO:0000256" key="6">
    <source>
        <dbReference type="ARBA" id="ARBA00023049"/>
    </source>
</evidence>
<dbReference type="Pfam" id="PF20582">
    <property type="entry name" value="UPF0758_N"/>
    <property type="match status" value="1"/>
</dbReference>
<dbReference type="KEGG" id="abat:CFX1CAM_1497"/>
<dbReference type="InterPro" id="IPR001405">
    <property type="entry name" value="UPF0758"/>
</dbReference>
<dbReference type="SUPFAM" id="SSF47781">
    <property type="entry name" value="RuvA domain 2-like"/>
    <property type="match status" value="1"/>
</dbReference>
<dbReference type="GO" id="GO:0008237">
    <property type="term" value="F:metallopeptidase activity"/>
    <property type="evidence" value="ECO:0007669"/>
    <property type="project" value="UniProtKB-KW"/>
</dbReference>
<keyword evidence="4" id="KW-0378">Hydrolase</keyword>
<dbReference type="InterPro" id="IPR025657">
    <property type="entry name" value="RadC_JAB"/>
</dbReference>
<comment type="similarity">
    <text evidence="1 7">Belongs to the UPF0758 family.</text>
</comment>
<evidence type="ECO:0000256" key="2">
    <source>
        <dbReference type="ARBA" id="ARBA00022670"/>
    </source>
</evidence>
<reference evidence="10" key="1">
    <citation type="submission" date="2017-05" db="EMBL/GenBank/DDBJ databases">
        <authorList>
            <person name="Kirkegaard R."/>
            <person name="Mcilroy J S."/>
        </authorList>
    </citation>
    <scope>NUCLEOTIDE SEQUENCE [LARGE SCALE GENOMIC DNA]</scope>
</reference>
<dbReference type="AlphaFoldDB" id="A0A1Y6K4B1"/>
<proteinExistence type="inferred from homology"/>
<dbReference type="Pfam" id="PF04002">
    <property type="entry name" value="RadC"/>
    <property type="match status" value="1"/>
</dbReference>
<dbReference type="NCBIfam" id="TIGR00608">
    <property type="entry name" value="radc"/>
    <property type="match status" value="1"/>
</dbReference>
<keyword evidence="5" id="KW-0862">Zinc</keyword>
<evidence type="ECO:0000313" key="9">
    <source>
        <dbReference type="EMBL" id="SMX54562.1"/>
    </source>
</evidence>
<dbReference type="EMBL" id="LT859958">
    <property type="protein sequence ID" value="SMX54562.1"/>
    <property type="molecule type" value="Genomic_DNA"/>
</dbReference>